<proteinExistence type="predicted"/>
<keyword evidence="2" id="KW-1185">Reference proteome</keyword>
<protein>
    <submittedName>
        <fullName evidence="1">Uncharacterized protein</fullName>
    </submittedName>
</protein>
<sequence length="547" mass="61417">MFVLKTLGEFTKPDPTLFDGPMKVLVSMTFGSRSHIKNVLEIGKTLQERGHDVSYMAIDPYLKFADGFNFTRHCVGPKGLEIDDHRGISEINQTPVNPFLDTVEALIENLPLIYRLTMEDILKVVDDTSPDVIVCDFFSPSCIDAAYHRKIPLITGFQTLDGPMLPPPYITGPLSYLPTSSDELSFPMRFYSSIIHPATIIPRFLVLNNKLNIQRAQFGIETTSFANVGNWDNSLKLYNTFIGFEAARPIEPSVRLVGPIMSDDFAPLTAELQSFLNTKQRVLYIAFGSGVILSEKDVQLLFQAAIQLIDRDRTDGVVWALGKTPRSMFSSIQDKGVCSYDLLDNMHPRIQFIDWAPQVAILSHKAVRVFLSHGGLESVFEAAYSGTPIMTMPFFGDQYRNARKVVEMGFGGYTDRFTHTTQSIYQGLDAMLTDSDGSIAKAILHWQAIARMNAKRKTEAANIVEEYVLTSRFCRQNPNVGKDGFPCEISHLIPGYSKMNPIIAYGADIFTFLLLLLLLTTIPLFLFVRSMARSFFIPRPDIVKKQQ</sequence>
<evidence type="ECO:0000313" key="2">
    <source>
        <dbReference type="Proteomes" id="UP001165960"/>
    </source>
</evidence>
<gene>
    <name evidence="1" type="ORF">DSO57_1031248</name>
</gene>
<dbReference type="EMBL" id="QTSX02001643">
    <property type="protein sequence ID" value="KAJ9079853.1"/>
    <property type="molecule type" value="Genomic_DNA"/>
</dbReference>
<accession>A0ACC2TYM1</accession>
<organism evidence="1 2">
    <name type="scientific">Entomophthora muscae</name>
    <dbReference type="NCBI Taxonomy" id="34485"/>
    <lineage>
        <taxon>Eukaryota</taxon>
        <taxon>Fungi</taxon>
        <taxon>Fungi incertae sedis</taxon>
        <taxon>Zoopagomycota</taxon>
        <taxon>Entomophthoromycotina</taxon>
        <taxon>Entomophthoromycetes</taxon>
        <taxon>Entomophthorales</taxon>
        <taxon>Entomophthoraceae</taxon>
        <taxon>Entomophthora</taxon>
    </lineage>
</organism>
<evidence type="ECO:0000313" key="1">
    <source>
        <dbReference type="EMBL" id="KAJ9079853.1"/>
    </source>
</evidence>
<comment type="caution">
    <text evidence="1">The sequence shown here is derived from an EMBL/GenBank/DDBJ whole genome shotgun (WGS) entry which is preliminary data.</text>
</comment>
<reference evidence="1" key="1">
    <citation type="submission" date="2022-04" db="EMBL/GenBank/DDBJ databases">
        <title>Genome of the entomopathogenic fungus Entomophthora muscae.</title>
        <authorList>
            <person name="Elya C."/>
            <person name="Lovett B.R."/>
            <person name="Lee E."/>
            <person name="Macias A.M."/>
            <person name="Hajek A.E."/>
            <person name="De Bivort B.L."/>
            <person name="Kasson M.T."/>
            <person name="De Fine Licht H.H."/>
            <person name="Stajich J.E."/>
        </authorList>
    </citation>
    <scope>NUCLEOTIDE SEQUENCE</scope>
    <source>
        <strain evidence="1">Berkeley</strain>
    </source>
</reference>
<name>A0ACC2TYM1_9FUNG</name>
<dbReference type="Proteomes" id="UP001165960">
    <property type="component" value="Unassembled WGS sequence"/>
</dbReference>